<accession>A0A9Q4CAL5</accession>
<feature type="transmembrane region" description="Helical" evidence="2">
    <location>
        <begin position="281"/>
        <end position="301"/>
    </location>
</feature>
<evidence type="ECO:0000256" key="2">
    <source>
        <dbReference type="SAM" id="Phobius"/>
    </source>
</evidence>
<keyword evidence="2" id="KW-0472">Membrane</keyword>
<evidence type="ECO:0000313" key="3">
    <source>
        <dbReference type="EMBL" id="MCX7469366.1"/>
    </source>
</evidence>
<feature type="transmembrane region" description="Helical" evidence="2">
    <location>
        <begin position="20"/>
        <end position="43"/>
    </location>
</feature>
<dbReference type="Proteomes" id="UP001071478">
    <property type="component" value="Unassembled WGS sequence"/>
</dbReference>
<feature type="transmembrane region" description="Helical" evidence="2">
    <location>
        <begin position="321"/>
        <end position="342"/>
    </location>
</feature>
<evidence type="ECO:0008006" key="5">
    <source>
        <dbReference type="Google" id="ProtNLM"/>
    </source>
</evidence>
<feature type="transmembrane region" description="Helical" evidence="2">
    <location>
        <begin position="116"/>
        <end position="140"/>
    </location>
</feature>
<dbReference type="AlphaFoldDB" id="A0A9Q4CAL5"/>
<dbReference type="RefSeq" id="WP_200253295.1">
    <property type="nucleotide sequence ID" value="NZ_JAENIQ020000007.1"/>
</dbReference>
<name>A0A9Q4CAL5_9CORY</name>
<dbReference type="EMBL" id="JAPMKU010000007">
    <property type="protein sequence ID" value="MCX7469366.1"/>
    <property type="molecule type" value="Genomic_DNA"/>
</dbReference>
<feature type="region of interest" description="Disordered" evidence="1">
    <location>
        <begin position="409"/>
        <end position="429"/>
    </location>
</feature>
<feature type="transmembrane region" description="Helical" evidence="2">
    <location>
        <begin position="435"/>
        <end position="454"/>
    </location>
</feature>
<feature type="transmembrane region" description="Helical" evidence="2">
    <location>
        <begin position="90"/>
        <end position="110"/>
    </location>
</feature>
<feature type="transmembrane region" description="Helical" evidence="2">
    <location>
        <begin position="225"/>
        <end position="246"/>
    </location>
</feature>
<organism evidence="3 4">
    <name type="scientific">Corynebacterium pygosceleis</name>
    <dbReference type="NCBI Taxonomy" id="2800406"/>
    <lineage>
        <taxon>Bacteria</taxon>
        <taxon>Bacillati</taxon>
        <taxon>Actinomycetota</taxon>
        <taxon>Actinomycetes</taxon>
        <taxon>Mycobacteriales</taxon>
        <taxon>Corynebacteriaceae</taxon>
        <taxon>Corynebacterium</taxon>
    </lineage>
</organism>
<feature type="transmembrane region" description="Helical" evidence="2">
    <location>
        <begin position="252"/>
        <end position="269"/>
    </location>
</feature>
<sequence>MTASHPADRGTPAAWSRRRWMLYANIPVACWFLLLTGSAAAAATGRVGTWIPVHVLGIGVITTSIMVWSQYFTAQFTGTRPTRAHQVRQLYRIGAVSVGTVLLLAGQLPATASPRLSLFGAASVAAGALLHGISLAAQYLAAERTRRFRPVVAVYVLATTCLLGGVTAGALLIVGVPGAWVPRLHTAHLLLNLPGFVGLAAFGSLTLMFPAVWRTRGGVDRTIPALASLACGLATSVTGALLGFAPALGAGLVLYAVGWAIAALPWLGNVRDVLAEPRDRVTFAAVAVLAAPAWLIVGVLTAAADALRGGHVAVSPPVAPLLVGFGAQLLIGVLSFLVPSVIGGGPAAVRLGMGLLDTLGLLRSTLLNGSLALLLLPLPGDPGPVPAVFVVLSLGAFLPLAVTAVPVQRHRPRESHEPGTPPTATGGNRPAYGQVVVGLTVLGALTGLILAGAFSP</sequence>
<evidence type="ECO:0000313" key="4">
    <source>
        <dbReference type="Proteomes" id="UP001071478"/>
    </source>
</evidence>
<feature type="transmembrane region" description="Helical" evidence="2">
    <location>
        <begin position="49"/>
        <end position="69"/>
    </location>
</feature>
<feature type="transmembrane region" description="Helical" evidence="2">
    <location>
        <begin position="152"/>
        <end position="173"/>
    </location>
</feature>
<reference evidence="3" key="1">
    <citation type="submission" date="2022-11" db="EMBL/GenBank/DDBJ databases">
        <title>Corynebacterium sp. isolated from Penguins.</title>
        <authorList>
            <person name="Sedlar K."/>
            <person name="Svec P."/>
        </authorList>
    </citation>
    <scope>NUCLEOTIDE SEQUENCE</scope>
    <source>
        <strain evidence="3">P7374</strain>
    </source>
</reference>
<feature type="transmembrane region" description="Helical" evidence="2">
    <location>
        <begin position="193"/>
        <end position="213"/>
    </location>
</feature>
<keyword evidence="2" id="KW-1133">Transmembrane helix</keyword>
<gene>
    <name evidence="3" type="ORF">OS129_10865</name>
</gene>
<proteinExistence type="predicted"/>
<protein>
    <recommendedName>
        <fullName evidence="5">Copper oxidase</fullName>
    </recommendedName>
</protein>
<comment type="caution">
    <text evidence="3">The sequence shown here is derived from an EMBL/GenBank/DDBJ whole genome shotgun (WGS) entry which is preliminary data.</text>
</comment>
<feature type="transmembrane region" description="Helical" evidence="2">
    <location>
        <begin position="387"/>
        <end position="407"/>
    </location>
</feature>
<evidence type="ECO:0000256" key="1">
    <source>
        <dbReference type="SAM" id="MobiDB-lite"/>
    </source>
</evidence>
<feature type="transmembrane region" description="Helical" evidence="2">
    <location>
        <begin position="354"/>
        <end position="375"/>
    </location>
</feature>
<keyword evidence="2" id="KW-0812">Transmembrane</keyword>